<dbReference type="Proteomes" id="UP001050975">
    <property type="component" value="Unassembled WGS sequence"/>
</dbReference>
<dbReference type="AlphaFoldDB" id="A0AAV3XRZ2"/>
<dbReference type="Gene3D" id="3.30.70.1290">
    <property type="entry name" value="Transposase IS200-like"/>
    <property type="match status" value="1"/>
</dbReference>
<dbReference type="PANTHER" id="PTHR36966:SF1">
    <property type="entry name" value="REP-ASSOCIATED TYROSINE TRANSPOSASE"/>
    <property type="match status" value="1"/>
</dbReference>
<dbReference type="InterPro" id="IPR002686">
    <property type="entry name" value="Transposase_17"/>
</dbReference>
<sequence>MAYNPKKHHRRSIRLPEYDYTQPGAYYITICTYKRQCWFGDIDNGKMQKNYLGYIAHSFWQALPRRFPHIQLDVFVVMPNHLHGILIITDEGYQALPKNRPRKEQFGKPVPGSIPTVVRSFKSAVTKRINLMRRTKTPPIWQDNYYESIVRVETGLDWIRQYIINNPRQWEMDEENIKYHSNEILDLGLDF</sequence>
<accession>A0AAV3XRZ2</accession>
<gene>
    <name evidence="2" type="ORF">MiSe_94390</name>
</gene>
<dbReference type="PANTHER" id="PTHR36966">
    <property type="entry name" value="REP-ASSOCIATED TYROSINE TRANSPOSASE"/>
    <property type="match status" value="1"/>
</dbReference>
<dbReference type="RefSeq" id="WP_226594833.1">
    <property type="nucleotide sequence ID" value="NZ_BLAY01000447.1"/>
</dbReference>
<proteinExistence type="predicted"/>
<comment type="caution">
    <text evidence="2">The sequence shown here is derived from an EMBL/GenBank/DDBJ whole genome shotgun (WGS) entry which is preliminary data.</text>
</comment>
<dbReference type="InterPro" id="IPR036515">
    <property type="entry name" value="Transposase_17_sf"/>
</dbReference>
<keyword evidence="3" id="KW-1185">Reference proteome</keyword>
<dbReference type="GO" id="GO:0004803">
    <property type="term" value="F:transposase activity"/>
    <property type="evidence" value="ECO:0007669"/>
    <property type="project" value="InterPro"/>
</dbReference>
<name>A0AAV3XRZ2_9CYAN</name>
<evidence type="ECO:0000313" key="3">
    <source>
        <dbReference type="Proteomes" id="UP001050975"/>
    </source>
</evidence>
<dbReference type="GO" id="GO:0006313">
    <property type="term" value="P:DNA transposition"/>
    <property type="evidence" value="ECO:0007669"/>
    <property type="project" value="InterPro"/>
</dbReference>
<reference evidence="2" key="1">
    <citation type="submission" date="2019-10" db="EMBL/GenBank/DDBJ databases">
        <title>Draft genome sequece of Microseira wollei NIES-4236.</title>
        <authorList>
            <person name="Yamaguchi H."/>
            <person name="Suzuki S."/>
            <person name="Kawachi M."/>
        </authorList>
    </citation>
    <scope>NUCLEOTIDE SEQUENCE</scope>
    <source>
        <strain evidence="2">NIES-4236</strain>
    </source>
</reference>
<dbReference type="SMART" id="SM01321">
    <property type="entry name" value="Y1_Tnp"/>
    <property type="match status" value="1"/>
</dbReference>
<feature type="domain" description="Transposase IS200-like" evidence="1">
    <location>
        <begin position="21"/>
        <end position="166"/>
    </location>
</feature>
<dbReference type="InterPro" id="IPR052715">
    <property type="entry name" value="RAYT_transposase"/>
</dbReference>
<evidence type="ECO:0000313" key="2">
    <source>
        <dbReference type="EMBL" id="GET44608.1"/>
    </source>
</evidence>
<organism evidence="2 3">
    <name type="scientific">Microseira wollei NIES-4236</name>
    <dbReference type="NCBI Taxonomy" id="2530354"/>
    <lineage>
        <taxon>Bacteria</taxon>
        <taxon>Bacillati</taxon>
        <taxon>Cyanobacteriota</taxon>
        <taxon>Cyanophyceae</taxon>
        <taxon>Oscillatoriophycideae</taxon>
        <taxon>Aerosakkonematales</taxon>
        <taxon>Aerosakkonemataceae</taxon>
        <taxon>Microseira</taxon>
    </lineage>
</organism>
<dbReference type="GO" id="GO:0043565">
    <property type="term" value="F:sequence-specific DNA binding"/>
    <property type="evidence" value="ECO:0007669"/>
    <property type="project" value="TreeGrafter"/>
</dbReference>
<protein>
    <recommendedName>
        <fullName evidence="1">Transposase IS200-like domain-containing protein</fullName>
    </recommendedName>
</protein>
<dbReference type="SUPFAM" id="SSF143422">
    <property type="entry name" value="Transposase IS200-like"/>
    <property type="match status" value="1"/>
</dbReference>
<evidence type="ECO:0000259" key="1">
    <source>
        <dbReference type="SMART" id="SM01321"/>
    </source>
</evidence>
<dbReference type="EMBL" id="BLAY01000447">
    <property type="protein sequence ID" value="GET44608.1"/>
    <property type="molecule type" value="Genomic_DNA"/>
</dbReference>